<dbReference type="EMBL" id="SSTE01005189">
    <property type="protein sequence ID" value="KAA0060859.1"/>
    <property type="molecule type" value="Genomic_DNA"/>
</dbReference>
<dbReference type="Pfam" id="PF17919">
    <property type="entry name" value="RT_RNaseH_2"/>
    <property type="match status" value="1"/>
</dbReference>
<evidence type="ECO:0000313" key="3">
    <source>
        <dbReference type="EMBL" id="KAA0060859.1"/>
    </source>
</evidence>
<dbReference type="OrthoDB" id="10055717at2759"/>
<reference evidence="3 4" key="1">
    <citation type="submission" date="2019-08" db="EMBL/GenBank/DDBJ databases">
        <title>Draft genome sequences of two oriental melons (Cucumis melo L. var makuwa).</title>
        <authorList>
            <person name="Kwon S.-Y."/>
        </authorList>
    </citation>
    <scope>NUCLEOTIDE SEQUENCE [LARGE SCALE GENOMIC DNA]</scope>
    <source>
        <strain evidence="4">cv. SW 3</strain>
        <tissue evidence="3">Leaf</tissue>
    </source>
</reference>
<evidence type="ECO:0000313" key="4">
    <source>
        <dbReference type="Proteomes" id="UP000321393"/>
    </source>
</evidence>
<dbReference type="SUPFAM" id="SSF56672">
    <property type="entry name" value="DNA/RNA polymerases"/>
    <property type="match status" value="1"/>
</dbReference>
<dbReference type="PANTHER" id="PTHR34072:SF57">
    <property type="entry name" value="RNA-DIRECTED DNA POLYMERASE"/>
    <property type="match status" value="1"/>
</dbReference>
<gene>
    <name evidence="3" type="ORF">E6C27_scaffold137G00940</name>
</gene>
<dbReference type="PANTHER" id="PTHR34072">
    <property type="entry name" value="ENZYMATIC POLYPROTEIN-RELATED"/>
    <property type="match status" value="1"/>
</dbReference>
<accession>A0A5A7V574</accession>
<feature type="coiled-coil region" evidence="1">
    <location>
        <begin position="170"/>
        <end position="197"/>
    </location>
</feature>
<dbReference type="InterPro" id="IPR041577">
    <property type="entry name" value="RT_RNaseH_2"/>
</dbReference>
<sequence>MVREGIVLRHKISSARIEVDPTKIDVASKLPLPSDVFQTLKDALTSVPILITPDWSQPFELICDRVMAMLGPKKDKVIYLIYYASKTLNEAQKNYTTTKKELLAVVFSIDKFRSYIIAPNTPKALYPSNYSGEVVSQIPLYPHEIPTDRNGRESQLGPMNEGFQEGLRENVALKDQVANLNTTLKGLNAKVEGLEAIVSQLNFTVSQFSATLQNFTGLMIAYYNQSYRVYLNL</sequence>
<comment type="caution">
    <text evidence="3">The sequence shown here is derived from an EMBL/GenBank/DDBJ whole genome shotgun (WGS) entry which is preliminary data.</text>
</comment>
<protein>
    <submittedName>
        <fullName evidence="3">Retrovirus-related Pol polyprotein from transposon 17.6</fullName>
    </submittedName>
</protein>
<proteinExistence type="predicted"/>
<feature type="domain" description="Reverse transcriptase/retrotransposon-derived protein RNase H-like" evidence="2">
    <location>
        <begin position="36"/>
        <end position="117"/>
    </location>
</feature>
<organism evidence="3 4">
    <name type="scientific">Cucumis melo var. makuwa</name>
    <name type="common">Oriental melon</name>
    <dbReference type="NCBI Taxonomy" id="1194695"/>
    <lineage>
        <taxon>Eukaryota</taxon>
        <taxon>Viridiplantae</taxon>
        <taxon>Streptophyta</taxon>
        <taxon>Embryophyta</taxon>
        <taxon>Tracheophyta</taxon>
        <taxon>Spermatophyta</taxon>
        <taxon>Magnoliopsida</taxon>
        <taxon>eudicotyledons</taxon>
        <taxon>Gunneridae</taxon>
        <taxon>Pentapetalae</taxon>
        <taxon>rosids</taxon>
        <taxon>fabids</taxon>
        <taxon>Cucurbitales</taxon>
        <taxon>Cucurbitaceae</taxon>
        <taxon>Benincaseae</taxon>
        <taxon>Cucumis</taxon>
    </lineage>
</organism>
<evidence type="ECO:0000256" key="1">
    <source>
        <dbReference type="SAM" id="Coils"/>
    </source>
</evidence>
<dbReference type="InterPro" id="IPR043502">
    <property type="entry name" value="DNA/RNA_pol_sf"/>
</dbReference>
<keyword evidence="1" id="KW-0175">Coiled coil</keyword>
<dbReference type="Proteomes" id="UP000321393">
    <property type="component" value="Unassembled WGS sequence"/>
</dbReference>
<dbReference type="STRING" id="1194695.A0A5A7V574"/>
<dbReference type="AlphaFoldDB" id="A0A5A7V574"/>
<evidence type="ECO:0000259" key="2">
    <source>
        <dbReference type="Pfam" id="PF17919"/>
    </source>
</evidence>
<name>A0A5A7V574_CUCMM</name>